<dbReference type="EnsemblBacteria" id="BAF99864">
    <property type="protein sequence ID" value="BAF99864"/>
    <property type="gene ID" value="MAE_00430"/>
</dbReference>
<organism evidence="2 3">
    <name type="scientific">Microcystis aeruginosa (strain NIES-843 / IAM M-2473)</name>
    <dbReference type="NCBI Taxonomy" id="449447"/>
    <lineage>
        <taxon>Bacteria</taxon>
        <taxon>Bacillati</taxon>
        <taxon>Cyanobacteriota</taxon>
        <taxon>Cyanophyceae</taxon>
        <taxon>Oscillatoriophycideae</taxon>
        <taxon>Chroococcales</taxon>
        <taxon>Microcystaceae</taxon>
        <taxon>Microcystis</taxon>
    </lineage>
</organism>
<evidence type="ECO:0000313" key="3">
    <source>
        <dbReference type="Proteomes" id="UP000001510"/>
    </source>
</evidence>
<name>B0JFS0_MICAN</name>
<sequence length="63" mass="7007">MRSFNLIGELFVCKRMGREIVKSGTNCRLRETTQSNLPDSSTNLKSGQKSFSPCQGARLLPCN</sequence>
<dbReference type="EMBL" id="AP009552">
    <property type="protein sequence ID" value="BAF99864.1"/>
    <property type="molecule type" value="Genomic_DNA"/>
</dbReference>
<evidence type="ECO:0000313" key="2">
    <source>
        <dbReference type="EMBL" id="BAF99864.1"/>
    </source>
</evidence>
<dbReference type="KEGG" id="mar:MAE_00430"/>
<dbReference type="Proteomes" id="UP000001510">
    <property type="component" value="Chromosome"/>
</dbReference>
<protein>
    <submittedName>
        <fullName evidence="2">Uncharacterized protein</fullName>
    </submittedName>
</protein>
<proteinExistence type="predicted"/>
<dbReference type="PaxDb" id="449447-MAE_00430"/>
<dbReference type="HOGENOM" id="CLU_2880824_0_0_3"/>
<keyword evidence="3" id="KW-1185">Reference proteome</keyword>
<dbReference type="STRING" id="449447.MAE_00430"/>
<reference evidence="2 3" key="1">
    <citation type="journal article" date="2007" name="DNA Res.">
        <title>Complete genomic structure of the bloom-forming toxic cyanobacterium Microcystis aeruginosa NIES-843.</title>
        <authorList>
            <person name="Kaneko T."/>
            <person name="Nakajima N."/>
            <person name="Okamoto S."/>
            <person name="Suzuki I."/>
            <person name="Tanabe Y."/>
            <person name="Tamaoki M."/>
            <person name="Nakamura Y."/>
            <person name="Kasai F."/>
            <person name="Watanabe A."/>
            <person name="Kawashima K."/>
            <person name="Kishida Y."/>
            <person name="Ono A."/>
            <person name="Shimizu Y."/>
            <person name="Takahashi C."/>
            <person name="Minami C."/>
            <person name="Fujishiro T."/>
            <person name="Kohara M."/>
            <person name="Katoh M."/>
            <person name="Nakazaki N."/>
            <person name="Nakayama S."/>
            <person name="Yamada M."/>
            <person name="Tabata S."/>
            <person name="Watanabe M.M."/>
        </authorList>
    </citation>
    <scope>NUCLEOTIDE SEQUENCE [LARGE SCALE GENOMIC DNA]</scope>
    <source>
        <strain evidence="3">NIES-843 / IAM M-247</strain>
    </source>
</reference>
<evidence type="ECO:0000256" key="1">
    <source>
        <dbReference type="SAM" id="MobiDB-lite"/>
    </source>
</evidence>
<feature type="region of interest" description="Disordered" evidence="1">
    <location>
        <begin position="31"/>
        <end position="53"/>
    </location>
</feature>
<accession>B0JFS0</accession>
<feature type="compositionally biased region" description="Polar residues" evidence="1">
    <location>
        <begin position="32"/>
        <end position="53"/>
    </location>
</feature>
<dbReference type="AlphaFoldDB" id="B0JFS0"/>
<gene>
    <name evidence="2" type="ordered locus">MAE_00430</name>
</gene>